<dbReference type="SUPFAM" id="SSF141868">
    <property type="entry name" value="EAL domain-like"/>
    <property type="match status" value="1"/>
</dbReference>
<dbReference type="PANTHER" id="PTHR33121">
    <property type="entry name" value="CYCLIC DI-GMP PHOSPHODIESTERASE PDEF"/>
    <property type="match status" value="1"/>
</dbReference>
<feature type="domain" description="EAL" evidence="2">
    <location>
        <begin position="680"/>
        <end position="925"/>
    </location>
</feature>
<dbReference type="Pfam" id="PF00563">
    <property type="entry name" value="EAL"/>
    <property type="match status" value="1"/>
</dbReference>
<evidence type="ECO:0000313" key="5">
    <source>
        <dbReference type="Proteomes" id="UP000190285"/>
    </source>
</evidence>
<keyword evidence="1" id="KW-1133">Transmembrane helix</keyword>
<dbReference type="SUPFAM" id="SSF53850">
    <property type="entry name" value="Periplasmic binding protein-like II"/>
    <property type="match status" value="2"/>
</dbReference>
<keyword evidence="1" id="KW-0812">Transmembrane</keyword>
<dbReference type="SMART" id="SM00267">
    <property type="entry name" value="GGDEF"/>
    <property type="match status" value="1"/>
</dbReference>
<protein>
    <submittedName>
        <fullName evidence="4">EAL domain, c-di-GMP-specific phosphodiesterase class I (Or its enzymatically inactive variant)</fullName>
    </submittedName>
</protein>
<dbReference type="Gene3D" id="3.20.20.450">
    <property type="entry name" value="EAL domain"/>
    <property type="match status" value="1"/>
</dbReference>
<dbReference type="PANTHER" id="PTHR33121:SF70">
    <property type="entry name" value="SIGNALING PROTEIN YKOW"/>
    <property type="match status" value="1"/>
</dbReference>
<proteinExistence type="predicted"/>
<dbReference type="InterPro" id="IPR029787">
    <property type="entry name" value="Nucleotide_cyclase"/>
</dbReference>
<reference evidence="4 5" key="1">
    <citation type="submission" date="2017-02" db="EMBL/GenBank/DDBJ databases">
        <authorList>
            <person name="Peterson S.W."/>
        </authorList>
    </citation>
    <scope>NUCLEOTIDE SEQUENCE [LARGE SCALE GENOMIC DNA]</scope>
    <source>
        <strain evidence="4 5">M1</strain>
    </source>
</reference>
<dbReference type="SMART" id="SM00052">
    <property type="entry name" value="EAL"/>
    <property type="match status" value="1"/>
</dbReference>
<dbReference type="PROSITE" id="PS50887">
    <property type="entry name" value="GGDEF"/>
    <property type="match status" value="1"/>
</dbReference>
<dbReference type="Pfam" id="PF00990">
    <property type="entry name" value="GGDEF"/>
    <property type="match status" value="1"/>
</dbReference>
<name>A0A1T5IC85_9FIRM</name>
<organism evidence="4 5">
    <name type="scientific">Maledivibacter halophilus</name>
    <dbReference type="NCBI Taxonomy" id="36842"/>
    <lineage>
        <taxon>Bacteria</taxon>
        <taxon>Bacillati</taxon>
        <taxon>Bacillota</taxon>
        <taxon>Clostridia</taxon>
        <taxon>Peptostreptococcales</taxon>
        <taxon>Caminicellaceae</taxon>
        <taxon>Maledivibacter</taxon>
    </lineage>
</organism>
<dbReference type="Pfam" id="PF00497">
    <property type="entry name" value="SBP_bac_3"/>
    <property type="match status" value="1"/>
</dbReference>
<dbReference type="InterPro" id="IPR050706">
    <property type="entry name" value="Cyclic-di-GMP_PDE-like"/>
</dbReference>
<gene>
    <name evidence="4" type="ORF">SAMN02194393_00201</name>
</gene>
<evidence type="ECO:0000259" key="2">
    <source>
        <dbReference type="PROSITE" id="PS50883"/>
    </source>
</evidence>
<evidence type="ECO:0000256" key="1">
    <source>
        <dbReference type="SAM" id="Phobius"/>
    </source>
</evidence>
<dbReference type="OrthoDB" id="7708309at2"/>
<feature type="domain" description="GGDEF" evidence="3">
    <location>
        <begin position="541"/>
        <end position="671"/>
    </location>
</feature>
<dbReference type="Gene3D" id="3.30.70.270">
    <property type="match status" value="1"/>
</dbReference>
<dbReference type="AlphaFoldDB" id="A0A1T5IC85"/>
<keyword evidence="5" id="KW-1185">Reference proteome</keyword>
<dbReference type="STRING" id="36842.SAMN02194393_00201"/>
<dbReference type="Proteomes" id="UP000190285">
    <property type="component" value="Unassembled WGS sequence"/>
</dbReference>
<keyword evidence="1" id="KW-0472">Membrane</keyword>
<dbReference type="Gene3D" id="3.40.190.10">
    <property type="entry name" value="Periplasmic binding protein-like II"/>
    <property type="match status" value="4"/>
</dbReference>
<dbReference type="InterPro" id="IPR043128">
    <property type="entry name" value="Rev_trsase/Diguanyl_cyclase"/>
</dbReference>
<sequence length="925" mass="108424">MNRKNLVIILLVILLGVLIFMLFPRENEVTYTEEEKEWIIENEDEIFFMGYYNSPGEAIFVKKLCKILSKETGLNIVPYEDTWYNNMWLLKRGKLQMCSTMDITPQRLKYVKYTQPFKGLSAGIYSTFNDPIDQYENIKGKNIGVIKGVKLLNVLEERYKGISFNVILYDDMESMIDDLRSWEIDGYISTKNYDESTRDFYYFEIPSVSKNNNHIGIHKDYPELYSIIAKEVNYLIDIGWSDAIKEAINFELEKQNLPFNEIEMGYLAENPVMKIGLIDGYTLSGNRKDYLVDGIIPNIFKKIEFLTGMECQYFFDSYENLLKNKDIDLILTVKKDNDNYIYSNPIFSYKISVLGKKDMGFIKEIYDLEPYKLGVFANGYENKYLIEQMPNINIKEYNDFNELLNSIKTLKNEYVLLPDILVDVYISQFKDLRRKGILYERFNYMMAENNKAPLINIINKCLAVIDMDSVVYEEIEDLYNYRNSSKGALAIKIGIIIVILATIINLIIKKGGAQFKLIYTDRRTGINNRLWLEKKLKKDIDKYVFFQVKLKDLFILYESYGLKIYERILKKAIKSIKENLNESDILAIIDKETFIIAKENISDAKAEIFAKDLERSFGEKVLIYDMSYNFKNAVGWLNIDEDINDFDTLMECLNIAVYFSEKENKVVKYSYEIFSKYKDKFDFDKEFVRAVMNEKLMVLYRNVYDKSGEVFALDTSVTCYLKDYGDLNSKTFYQAAKRLNLRGKVDAILLKKIFNQLKEWNNQGKAIGIIVDLVDETIEKKSFIHWLMETIEKFEKIKLIIKLDEETIEDNIEQILFLEHERISFLVNNFGGKVLNTVEIKDIPVDIVCIDSDYILNIGENELYDDALNYIISLAKKSNKKVMVSDIVSKNQYDIIMKKNIDYVEGSYIKPYVKGEDIFYEYTNC</sequence>
<dbReference type="InterPro" id="IPR000160">
    <property type="entry name" value="GGDEF_dom"/>
</dbReference>
<evidence type="ECO:0000259" key="3">
    <source>
        <dbReference type="PROSITE" id="PS50887"/>
    </source>
</evidence>
<evidence type="ECO:0000313" key="4">
    <source>
        <dbReference type="EMBL" id="SKC36796.1"/>
    </source>
</evidence>
<accession>A0A1T5IC85</accession>
<dbReference type="InterPro" id="IPR001633">
    <property type="entry name" value="EAL_dom"/>
</dbReference>
<dbReference type="GO" id="GO:0071111">
    <property type="term" value="F:cyclic-guanylate-specific phosphodiesterase activity"/>
    <property type="evidence" value="ECO:0007669"/>
    <property type="project" value="InterPro"/>
</dbReference>
<dbReference type="InterPro" id="IPR035919">
    <property type="entry name" value="EAL_sf"/>
</dbReference>
<dbReference type="SUPFAM" id="SSF55073">
    <property type="entry name" value="Nucleotide cyclase"/>
    <property type="match status" value="1"/>
</dbReference>
<dbReference type="EMBL" id="FUZT01000001">
    <property type="protein sequence ID" value="SKC36796.1"/>
    <property type="molecule type" value="Genomic_DNA"/>
</dbReference>
<dbReference type="RefSeq" id="WP_079488679.1">
    <property type="nucleotide sequence ID" value="NZ_FUZT01000001.1"/>
</dbReference>
<dbReference type="InterPro" id="IPR001638">
    <property type="entry name" value="Solute-binding_3/MltF_N"/>
</dbReference>
<dbReference type="PROSITE" id="PS50883">
    <property type="entry name" value="EAL"/>
    <property type="match status" value="1"/>
</dbReference>
<feature type="transmembrane region" description="Helical" evidence="1">
    <location>
        <begin position="6"/>
        <end position="23"/>
    </location>
</feature>